<evidence type="ECO:0000313" key="3">
    <source>
        <dbReference type="Proteomes" id="UP001341444"/>
    </source>
</evidence>
<dbReference type="RefSeq" id="WP_066262783.1">
    <property type="nucleotide sequence ID" value="NZ_JARMAB010000029.1"/>
</dbReference>
<evidence type="ECO:0000313" key="2">
    <source>
        <dbReference type="EMBL" id="MED1205037.1"/>
    </source>
</evidence>
<dbReference type="InterPro" id="IPR025555">
    <property type="entry name" value="YppG"/>
</dbReference>
<sequence length="172" mass="19364">MRGQNHTNNTQINHNGYSLRGEQTGYHRYPQPPYQPYQQPMPPNPYSHPSMQQPYQMMPGNQAGHGQFPYYQQTPDQGFNNQYMPPIFDNPLHPIADSNPSSGYVSQSANPYPKGNYSPRPPQGGFSNVMNSFKSQDGSLDFNKMMNTAGQMMNAVNQFSSMFKGLGGLFKT</sequence>
<evidence type="ECO:0000256" key="1">
    <source>
        <dbReference type="SAM" id="MobiDB-lite"/>
    </source>
</evidence>
<dbReference type="Proteomes" id="UP001341444">
    <property type="component" value="Unassembled WGS sequence"/>
</dbReference>
<keyword evidence="3" id="KW-1185">Reference proteome</keyword>
<protein>
    <submittedName>
        <fullName evidence="2">YppG family protein</fullName>
    </submittedName>
</protein>
<accession>A0ABU6MP80</accession>
<proteinExistence type="predicted"/>
<comment type="caution">
    <text evidence="2">The sequence shown here is derived from an EMBL/GenBank/DDBJ whole genome shotgun (WGS) entry which is preliminary data.</text>
</comment>
<feature type="compositionally biased region" description="Low complexity" evidence="1">
    <location>
        <begin position="1"/>
        <end position="16"/>
    </location>
</feature>
<organism evidence="2 3">
    <name type="scientific">Heyndrickxia acidicola</name>
    <dbReference type="NCBI Taxonomy" id="209389"/>
    <lineage>
        <taxon>Bacteria</taxon>
        <taxon>Bacillati</taxon>
        <taxon>Bacillota</taxon>
        <taxon>Bacilli</taxon>
        <taxon>Bacillales</taxon>
        <taxon>Bacillaceae</taxon>
        <taxon>Heyndrickxia</taxon>
    </lineage>
</organism>
<gene>
    <name evidence="2" type="ORF">P4T90_18475</name>
</gene>
<name>A0ABU6MP80_9BACI</name>
<reference evidence="2 3" key="1">
    <citation type="submission" date="2023-03" db="EMBL/GenBank/DDBJ databases">
        <title>Bacillus Genome Sequencing.</title>
        <authorList>
            <person name="Dunlap C."/>
        </authorList>
    </citation>
    <scope>NUCLEOTIDE SEQUENCE [LARGE SCALE GENOMIC DNA]</scope>
    <source>
        <strain evidence="2 3">B-23453</strain>
    </source>
</reference>
<feature type="region of interest" description="Disordered" evidence="1">
    <location>
        <begin position="1"/>
        <end position="24"/>
    </location>
</feature>
<dbReference type="EMBL" id="JARMAB010000029">
    <property type="protein sequence ID" value="MED1205037.1"/>
    <property type="molecule type" value="Genomic_DNA"/>
</dbReference>
<dbReference type="Pfam" id="PF14179">
    <property type="entry name" value="YppG"/>
    <property type="match status" value="1"/>
</dbReference>